<dbReference type="Pfam" id="PF03061">
    <property type="entry name" value="4HBT"/>
    <property type="match status" value="1"/>
</dbReference>
<evidence type="ECO:0000256" key="2">
    <source>
        <dbReference type="ARBA" id="ARBA00022801"/>
    </source>
</evidence>
<dbReference type="InterPro" id="IPR003736">
    <property type="entry name" value="PAAI_dom"/>
</dbReference>
<protein>
    <submittedName>
        <fullName evidence="4">Esterase</fullName>
    </submittedName>
</protein>
<evidence type="ECO:0000313" key="4">
    <source>
        <dbReference type="EMBL" id="OYD09457.1"/>
    </source>
</evidence>
<organism evidence="4 5">
    <name type="scientific">Paludifilum halophilum</name>
    <dbReference type="NCBI Taxonomy" id="1642702"/>
    <lineage>
        <taxon>Bacteria</taxon>
        <taxon>Bacillati</taxon>
        <taxon>Bacillota</taxon>
        <taxon>Bacilli</taxon>
        <taxon>Bacillales</taxon>
        <taxon>Thermoactinomycetaceae</taxon>
        <taxon>Paludifilum</taxon>
    </lineage>
</organism>
<keyword evidence="2" id="KW-0378">Hydrolase</keyword>
<dbReference type="SUPFAM" id="SSF54637">
    <property type="entry name" value="Thioesterase/thiol ester dehydrase-isomerase"/>
    <property type="match status" value="1"/>
</dbReference>
<dbReference type="PANTHER" id="PTHR43240:SF5">
    <property type="entry name" value="1,4-DIHYDROXY-2-NAPHTHOYL-COA THIOESTERASE 1"/>
    <property type="match status" value="1"/>
</dbReference>
<comment type="caution">
    <text evidence="4">The sequence shown here is derived from an EMBL/GenBank/DDBJ whole genome shotgun (WGS) entry which is preliminary data.</text>
</comment>
<keyword evidence="5" id="KW-1185">Reference proteome</keyword>
<sequence>MEPMGLPTENTMIERLGIESLKLSPERVVMKMPVDSRVHQPYGILHGGASAALAETAASIGAWLHCDTEKEIPVGLEINANHIRSKRDGYVVAEAIPLHRGRSTMVWEIKIRDEEEKLISASRCTMAIVPNKK</sequence>
<dbReference type="Gene3D" id="3.10.129.10">
    <property type="entry name" value="Hotdog Thioesterase"/>
    <property type="match status" value="1"/>
</dbReference>
<reference evidence="4 5" key="1">
    <citation type="submission" date="2017-07" db="EMBL/GenBank/DDBJ databases">
        <title>The genome sequence of Paludifilum halophilum highlights mechanisms for microbial adaptation to high salt environemnts.</title>
        <authorList>
            <person name="Belbahri L."/>
        </authorList>
    </citation>
    <scope>NUCLEOTIDE SEQUENCE [LARGE SCALE GENOMIC DNA]</scope>
    <source>
        <strain evidence="4 5">DSM 102817</strain>
    </source>
</reference>
<dbReference type="NCBIfam" id="TIGR00369">
    <property type="entry name" value="unchar_dom_1"/>
    <property type="match status" value="1"/>
</dbReference>
<dbReference type="OrthoDB" id="9798208at2"/>
<dbReference type="GO" id="GO:0061522">
    <property type="term" value="F:1,4-dihydroxy-2-naphthoyl-CoA thioesterase activity"/>
    <property type="evidence" value="ECO:0007669"/>
    <property type="project" value="TreeGrafter"/>
</dbReference>
<dbReference type="GO" id="GO:0005829">
    <property type="term" value="C:cytosol"/>
    <property type="evidence" value="ECO:0007669"/>
    <property type="project" value="TreeGrafter"/>
</dbReference>
<gene>
    <name evidence="4" type="ORF">CHM34_00050</name>
</gene>
<dbReference type="InterPro" id="IPR029069">
    <property type="entry name" value="HotDog_dom_sf"/>
</dbReference>
<evidence type="ECO:0000256" key="1">
    <source>
        <dbReference type="ARBA" id="ARBA00008324"/>
    </source>
</evidence>
<dbReference type="PANTHER" id="PTHR43240">
    <property type="entry name" value="1,4-DIHYDROXY-2-NAPHTHOYL-COA THIOESTERASE 1"/>
    <property type="match status" value="1"/>
</dbReference>
<accession>A0A235BC11</accession>
<feature type="domain" description="Thioesterase" evidence="3">
    <location>
        <begin position="42"/>
        <end position="119"/>
    </location>
</feature>
<dbReference type="Proteomes" id="UP000215459">
    <property type="component" value="Unassembled WGS sequence"/>
</dbReference>
<dbReference type="EMBL" id="NOWF01000001">
    <property type="protein sequence ID" value="OYD09457.1"/>
    <property type="molecule type" value="Genomic_DNA"/>
</dbReference>
<proteinExistence type="inferred from homology"/>
<name>A0A235BC11_9BACL</name>
<evidence type="ECO:0000313" key="5">
    <source>
        <dbReference type="Proteomes" id="UP000215459"/>
    </source>
</evidence>
<dbReference type="CDD" id="cd03443">
    <property type="entry name" value="PaaI_thioesterase"/>
    <property type="match status" value="1"/>
</dbReference>
<dbReference type="InterPro" id="IPR006683">
    <property type="entry name" value="Thioestr_dom"/>
</dbReference>
<dbReference type="AlphaFoldDB" id="A0A235BC11"/>
<comment type="similarity">
    <text evidence="1">Belongs to the thioesterase PaaI family.</text>
</comment>
<evidence type="ECO:0000259" key="3">
    <source>
        <dbReference type="Pfam" id="PF03061"/>
    </source>
</evidence>